<dbReference type="GeneID" id="70234317"/>
<dbReference type="AlphaFoldDB" id="A0A9P8T782"/>
<organism evidence="1 2">
    <name type="scientific">Ogataea philodendri</name>
    <dbReference type="NCBI Taxonomy" id="1378263"/>
    <lineage>
        <taxon>Eukaryota</taxon>
        <taxon>Fungi</taxon>
        <taxon>Dikarya</taxon>
        <taxon>Ascomycota</taxon>
        <taxon>Saccharomycotina</taxon>
        <taxon>Pichiomycetes</taxon>
        <taxon>Pichiales</taxon>
        <taxon>Pichiaceae</taxon>
        <taxon>Ogataea</taxon>
    </lineage>
</organism>
<protein>
    <submittedName>
        <fullName evidence="1">Uncharacterized protein</fullName>
    </submittedName>
</protein>
<reference evidence="1" key="2">
    <citation type="submission" date="2021-01" db="EMBL/GenBank/DDBJ databases">
        <authorList>
            <person name="Schikora-Tamarit M.A."/>
        </authorList>
    </citation>
    <scope>NUCLEOTIDE SEQUENCE</scope>
    <source>
        <strain evidence="1">CBS6075</strain>
    </source>
</reference>
<accession>A0A9P8T782</accession>
<comment type="caution">
    <text evidence="1">The sequence shown here is derived from an EMBL/GenBank/DDBJ whole genome shotgun (WGS) entry which is preliminary data.</text>
</comment>
<proteinExistence type="predicted"/>
<evidence type="ECO:0000313" key="1">
    <source>
        <dbReference type="EMBL" id="KAH3668596.1"/>
    </source>
</evidence>
<evidence type="ECO:0000313" key="2">
    <source>
        <dbReference type="Proteomes" id="UP000769157"/>
    </source>
</evidence>
<dbReference type="RefSeq" id="XP_046063010.1">
    <property type="nucleotide sequence ID" value="XM_046203211.1"/>
</dbReference>
<dbReference type="Proteomes" id="UP000769157">
    <property type="component" value="Unassembled WGS sequence"/>
</dbReference>
<name>A0A9P8T782_9ASCO</name>
<sequence length="190" mass="20749">MDLTLDLRLVSTKYKPSSFLSNCKFMSTVSSASFSESSWKTMLKRALALGSSWVTGLGGGFTEGVTPCEMERLLIFSKSLAFKMREIRSIGLEESLLLEIDLIDLEDSPELEPFTDAAASKSEAKVDCLFFAVINECLTVFLEDLEDLSSSASKAPAAAKELALLIRLDLPSNSISHRAAKSADARFPYS</sequence>
<gene>
    <name evidence="1" type="ORF">OGAPHI_002350</name>
</gene>
<keyword evidence="2" id="KW-1185">Reference proteome</keyword>
<reference evidence="1" key="1">
    <citation type="journal article" date="2021" name="Open Biol.">
        <title>Shared evolutionary footprints suggest mitochondrial oxidative damage underlies multiple complex I losses in fungi.</title>
        <authorList>
            <person name="Schikora-Tamarit M.A."/>
            <person name="Marcet-Houben M."/>
            <person name="Nosek J."/>
            <person name="Gabaldon T."/>
        </authorList>
    </citation>
    <scope>NUCLEOTIDE SEQUENCE</scope>
    <source>
        <strain evidence="1">CBS6075</strain>
    </source>
</reference>
<dbReference type="EMBL" id="JAEUBE010000158">
    <property type="protein sequence ID" value="KAH3668596.1"/>
    <property type="molecule type" value="Genomic_DNA"/>
</dbReference>